<feature type="transmembrane region" description="Helical" evidence="2">
    <location>
        <begin position="35"/>
        <end position="57"/>
    </location>
</feature>
<dbReference type="Proteomes" id="UP000216311">
    <property type="component" value="Unassembled WGS sequence"/>
</dbReference>
<dbReference type="OrthoDB" id="3727474at2"/>
<gene>
    <name evidence="3" type="ORF">CGZ93_03480</name>
</gene>
<keyword evidence="2" id="KW-0812">Transmembrane</keyword>
<proteinExistence type="predicted"/>
<feature type="transmembrane region" description="Helical" evidence="2">
    <location>
        <begin position="63"/>
        <end position="83"/>
    </location>
</feature>
<name>A0A255HBZ9_9ACTN</name>
<feature type="transmembrane region" description="Helical" evidence="2">
    <location>
        <begin position="177"/>
        <end position="195"/>
    </location>
</feature>
<organism evidence="3 4">
    <name type="scientific">Enemella dayhoffiae</name>
    <dbReference type="NCBI Taxonomy" id="2016507"/>
    <lineage>
        <taxon>Bacteria</taxon>
        <taxon>Bacillati</taxon>
        <taxon>Actinomycetota</taxon>
        <taxon>Actinomycetes</taxon>
        <taxon>Propionibacteriales</taxon>
        <taxon>Propionibacteriaceae</taxon>
        <taxon>Enemella</taxon>
    </lineage>
</organism>
<keyword evidence="2" id="KW-0472">Membrane</keyword>
<dbReference type="EMBL" id="NMVQ01000003">
    <property type="protein sequence ID" value="OYO24463.1"/>
    <property type="molecule type" value="Genomic_DNA"/>
</dbReference>
<evidence type="ECO:0000256" key="2">
    <source>
        <dbReference type="SAM" id="Phobius"/>
    </source>
</evidence>
<reference evidence="3 4" key="1">
    <citation type="submission" date="2017-07" db="EMBL/GenBank/DDBJ databases">
        <title>Draft whole genome sequences of clinical Proprionibacteriaceae strains.</title>
        <authorList>
            <person name="Bernier A.-M."/>
            <person name="Bernard K."/>
            <person name="Domingo M.-C."/>
        </authorList>
    </citation>
    <scope>NUCLEOTIDE SEQUENCE [LARGE SCALE GENOMIC DNA]</scope>
    <source>
        <strain evidence="3 4">NML 130396</strain>
    </source>
</reference>
<accession>A0A255HBZ9</accession>
<feature type="compositionally biased region" description="Basic and acidic residues" evidence="1">
    <location>
        <begin position="10"/>
        <end position="22"/>
    </location>
</feature>
<evidence type="ECO:0008006" key="5">
    <source>
        <dbReference type="Google" id="ProtNLM"/>
    </source>
</evidence>
<feature type="region of interest" description="Disordered" evidence="1">
    <location>
        <begin position="1"/>
        <end position="22"/>
    </location>
</feature>
<feature type="transmembrane region" description="Helical" evidence="2">
    <location>
        <begin position="215"/>
        <end position="232"/>
    </location>
</feature>
<evidence type="ECO:0000256" key="1">
    <source>
        <dbReference type="SAM" id="MobiDB-lite"/>
    </source>
</evidence>
<comment type="caution">
    <text evidence="3">The sequence shown here is derived from an EMBL/GenBank/DDBJ whole genome shotgun (WGS) entry which is preliminary data.</text>
</comment>
<protein>
    <recommendedName>
        <fullName evidence="5">Membrane protein DedA with SNARE-associated domain</fullName>
    </recommendedName>
</protein>
<dbReference type="AlphaFoldDB" id="A0A255HBZ9"/>
<evidence type="ECO:0000313" key="4">
    <source>
        <dbReference type="Proteomes" id="UP000216311"/>
    </source>
</evidence>
<keyword evidence="2" id="KW-1133">Transmembrane helix</keyword>
<sequence length="240" mass="27014">MTEPQADPPAGERPEREWWDDPRLPWGHKPTRSDIACFTLISALGFYALALLPFRAVLVTKPFLAAALTGSRTGVVMIGALTATGEPTHWPFWLVIATLSVMKFDPVYFWAGKLWGRGVFEMVAGRSPRARRNAERAEKIAQRFAIPAILLTYLPIPLPAAVIYATLGAAQMSWRRFIGVNLVFAATMQSLYFYLGHRIGEPAVDVVREYGKYAWYVSIAILIGMIATWWWNRRKRETAG</sequence>
<dbReference type="RefSeq" id="WP_094362771.1">
    <property type="nucleotide sequence ID" value="NZ_NMVQ01000003.1"/>
</dbReference>
<keyword evidence="4" id="KW-1185">Reference proteome</keyword>
<feature type="transmembrane region" description="Helical" evidence="2">
    <location>
        <begin position="144"/>
        <end position="165"/>
    </location>
</feature>
<evidence type="ECO:0000313" key="3">
    <source>
        <dbReference type="EMBL" id="OYO24463.1"/>
    </source>
</evidence>